<dbReference type="PANTHER" id="PTHR24403:SF67">
    <property type="entry name" value="FI01116P-RELATED"/>
    <property type="match status" value="1"/>
</dbReference>
<keyword evidence="3 5" id="KW-0863">Zinc-finger</keyword>
<evidence type="ECO:0000256" key="5">
    <source>
        <dbReference type="PROSITE-ProRule" id="PRU00042"/>
    </source>
</evidence>
<dbReference type="PANTHER" id="PTHR24403">
    <property type="entry name" value="ZINC FINGER PROTEIN"/>
    <property type="match status" value="1"/>
</dbReference>
<dbReference type="InterPro" id="IPR013087">
    <property type="entry name" value="Znf_C2H2_type"/>
</dbReference>
<feature type="domain" description="C2H2-type" evidence="7">
    <location>
        <begin position="377"/>
        <end position="399"/>
    </location>
</feature>
<evidence type="ECO:0000313" key="9">
    <source>
        <dbReference type="Proteomes" id="UP000275846"/>
    </source>
</evidence>
<evidence type="ECO:0000256" key="3">
    <source>
        <dbReference type="ARBA" id="ARBA00022771"/>
    </source>
</evidence>
<dbReference type="SUPFAM" id="SSF57667">
    <property type="entry name" value="beta-beta-alpha zinc fingers"/>
    <property type="match status" value="1"/>
</dbReference>
<protein>
    <submittedName>
        <fullName evidence="10">C2H2-type domain-containing protein</fullName>
    </submittedName>
</protein>
<dbReference type="AlphaFoldDB" id="A0A183SDJ9"/>
<dbReference type="OrthoDB" id="3437960at2759"/>
<evidence type="ECO:0000313" key="10">
    <source>
        <dbReference type="WBParaSite" id="SSLN_0000236701-mRNA-1"/>
    </source>
</evidence>
<proteinExistence type="predicted"/>
<name>A0A183SDJ9_SCHSO</name>
<accession>A0A183SDJ9</accession>
<dbReference type="Proteomes" id="UP000275846">
    <property type="component" value="Unassembled WGS sequence"/>
</dbReference>
<sequence>MRRVGPSWPFWTAKYDFARSADISAATTPSVVLDGVCEILGCSEHPRVLQSDFRRRYQQPGESINDFQQALQLFGRRAQKALNTRVLRQLVAEVRDHQIRKILALAREEEFLQATCGQPPRSLFGVIAVLPHSSNEAATQTPWQSCSRGSSPWLNNCRWPRNRRTNRPQAHRTIEASDAAPGPNDDTTCLIRHKERPYSEEFSVHFNRLKPGYNVGENADHSEMHASPSHRDNNQLFEHYLEVPAEGRYALPKVFNNEQQIETLVEDGDWAGTFVYGLQIHLNLVLPEVVVNEHRQLILLSPTIIETTSQCSARVTLTTITATTTTTISDGNSLLKCPHCDRTFTSRIGLVGHLRIHRTETDEPVPGTPTHSRDRHLPCPHCHRVFTHRMGLFSHMRIHNSGIHRNADNTDTPYTPSAPAILTATPLS</sequence>
<dbReference type="PROSITE" id="PS50157">
    <property type="entry name" value="ZINC_FINGER_C2H2_2"/>
    <property type="match status" value="2"/>
</dbReference>
<dbReference type="GO" id="GO:0010468">
    <property type="term" value="P:regulation of gene expression"/>
    <property type="evidence" value="ECO:0007669"/>
    <property type="project" value="TreeGrafter"/>
</dbReference>
<reference evidence="8 9" key="2">
    <citation type="submission" date="2018-11" db="EMBL/GenBank/DDBJ databases">
        <authorList>
            <consortium name="Pathogen Informatics"/>
        </authorList>
    </citation>
    <scope>NUCLEOTIDE SEQUENCE [LARGE SCALE GENOMIC DNA]</scope>
    <source>
        <strain evidence="8 9">NST_G2</strain>
    </source>
</reference>
<organism evidence="10">
    <name type="scientific">Schistocephalus solidus</name>
    <name type="common">Tapeworm</name>
    <dbReference type="NCBI Taxonomy" id="70667"/>
    <lineage>
        <taxon>Eukaryota</taxon>
        <taxon>Metazoa</taxon>
        <taxon>Spiralia</taxon>
        <taxon>Lophotrochozoa</taxon>
        <taxon>Platyhelminthes</taxon>
        <taxon>Cestoda</taxon>
        <taxon>Eucestoda</taxon>
        <taxon>Diphyllobothriidea</taxon>
        <taxon>Diphyllobothriidae</taxon>
        <taxon>Schistocephalus</taxon>
    </lineage>
</organism>
<dbReference type="EMBL" id="UYSU01032219">
    <property type="protein sequence ID" value="VDL88682.1"/>
    <property type="molecule type" value="Genomic_DNA"/>
</dbReference>
<evidence type="ECO:0000256" key="1">
    <source>
        <dbReference type="ARBA" id="ARBA00022723"/>
    </source>
</evidence>
<gene>
    <name evidence="8" type="ORF">SSLN_LOCUS2297</name>
</gene>
<evidence type="ECO:0000256" key="2">
    <source>
        <dbReference type="ARBA" id="ARBA00022737"/>
    </source>
</evidence>
<feature type="region of interest" description="Disordered" evidence="6">
    <location>
        <begin position="407"/>
        <end position="428"/>
    </location>
</feature>
<dbReference type="GO" id="GO:0005634">
    <property type="term" value="C:nucleus"/>
    <property type="evidence" value="ECO:0007669"/>
    <property type="project" value="TreeGrafter"/>
</dbReference>
<keyword evidence="9" id="KW-1185">Reference proteome</keyword>
<keyword evidence="4" id="KW-0862">Zinc</keyword>
<dbReference type="Gene3D" id="3.30.160.60">
    <property type="entry name" value="Classic Zinc Finger"/>
    <property type="match status" value="1"/>
</dbReference>
<dbReference type="GO" id="GO:0008270">
    <property type="term" value="F:zinc ion binding"/>
    <property type="evidence" value="ECO:0007669"/>
    <property type="project" value="UniProtKB-KW"/>
</dbReference>
<dbReference type="PROSITE" id="PS00028">
    <property type="entry name" value="ZINC_FINGER_C2H2_1"/>
    <property type="match status" value="2"/>
</dbReference>
<dbReference type="SMART" id="SM00355">
    <property type="entry name" value="ZnF_C2H2"/>
    <property type="match status" value="2"/>
</dbReference>
<evidence type="ECO:0000256" key="4">
    <source>
        <dbReference type="ARBA" id="ARBA00022833"/>
    </source>
</evidence>
<evidence type="ECO:0000313" key="8">
    <source>
        <dbReference type="EMBL" id="VDL88682.1"/>
    </source>
</evidence>
<evidence type="ECO:0000259" key="7">
    <source>
        <dbReference type="PROSITE" id="PS50157"/>
    </source>
</evidence>
<dbReference type="Pfam" id="PF00096">
    <property type="entry name" value="zf-C2H2"/>
    <property type="match status" value="2"/>
</dbReference>
<dbReference type="WBParaSite" id="SSLN_0000236701-mRNA-1">
    <property type="protein sequence ID" value="SSLN_0000236701-mRNA-1"/>
    <property type="gene ID" value="SSLN_0000236701"/>
</dbReference>
<keyword evidence="1" id="KW-0479">Metal-binding</keyword>
<dbReference type="InterPro" id="IPR050688">
    <property type="entry name" value="Zinc_finger/UBP_domain"/>
</dbReference>
<keyword evidence="2" id="KW-0677">Repeat</keyword>
<feature type="domain" description="C2H2-type" evidence="7">
    <location>
        <begin position="335"/>
        <end position="362"/>
    </location>
</feature>
<dbReference type="InterPro" id="IPR036236">
    <property type="entry name" value="Znf_C2H2_sf"/>
</dbReference>
<reference evidence="10" key="1">
    <citation type="submission" date="2016-06" db="UniProtKB">
        <authorList>
            <consortium name="WormBaseParasite"/>
        </authorList>
    </citation>
    <scope>IDENTIFICATION</scope>
</reference>
<dbReference type="STRING" id="70667.A0A183SDJ9"/>
<evidence type="ECO:0000256" key="6">
    <source>
        <dbReference type="SAM" id="MobiDB-lite"/>
    </source>
</evidence>